<gene>
    <name evidence="3" type="ORF">H6G03_09405</name>
</gene>
<organism evidence="3 4">
    <name type="scientific">Aerosakkonema funiforme FACHB-1375</name>
    <dbReference type="NCBI Taxonomy" id="2949571"/>
    <lineage>
        <taxon>Bacteria</taxon>
        <taxon>Bacillati</taxon>
        <taxon>Cyanobacteriota</taxon>
        <taxon>Cyanophyceae</taxon>
        <taxon>Oscillatoriophycideae</taxon>
        <taxon>Aerosakkonematales</taxon>
        <taxon>Aerosakkonemataceae</taxon>
        <taxon>Aerosakkonema</taxon>
    </lineage>
</organism>
<evidence type="ECO:0000313" key="4">
    <source>
        <dbReference type="Proteomes" id="UP000641646"/>
    </source>
</evidence>
<feature type="domain" description="Filamentous haemagglutinin FhaB/tRNA nuclease CdiA-like TPS" evidence="2">
    <location>
        <begin position="32"/>
        <end position="143"/>
    </location>
</feature>
<dbReference type="EMBL" id="JACJPW010000019">
    <property type="protein sequence ID" value="MBD2181319.1"/>
    <property type="molecule type" value="Genomic_DNA"/>
</dbReference>
<evidence type="ECO:0000259" key="2">
    <source>
        <dbReference type="SMART" id="SM00912"/>
    </source>
</evidence>
<dbReference type="Gene3D" id="2.160.20.10">
    <property type="entry name" value="Single-stranded right-handed beta-helix, Pectin lyase-like"/>
    <property type="match status" value="3"/>
</dbReference>
<dbReference type="AlphaFoldDB" id="A0A926VF27"/>
<sequence>MNCANSKWIFGGLFTLSACSLAVSTSAQIVPDATLPVNSTVTSNGDIFTIEGGTRAGSNLFHSFQEFSVPTGKEAFFNQALDVQNILTRVTSDRISNIDGSLRVNGSTSLFLINPNGIIFGANARLNIGGSFIASTAESIKFADRTFYSAINPETPPLLSVNTPVGLQLGSNAGSIQFKGVPAANFFFRQQQLFQAQTLALVGSQIDVDSATLANPDGRVELWAVRNAEVAIGDRGRMELASPAETADWGRISLRQYSLLDTSGLNGGAINIRARGLTLQEGSGIYSVTGAFGQGGEISIKTTEFVDLLGVSAAENYDFPVPGIFTTVFGSGGKAGDITIETQRLRIANGSWVQSIINGTYDPVTFAPISVEDSRSGNITVRAFDVEVSGYIPFPTGVFFPSAITTLVLNGNRSESGKITVEAQRIRLIDGGRISTDLLGLPSLDFGFGTFITAGKAGDISIRAAESLEISGVTPTGVTGAVTSSIQPFVKGEGGNISIDTQQLRLFNGGTISSALAGSGKAGNIQIHAREIAVSDPAIDRVSKTISGITVAVAEGATGEGGNIRLESSSLRVFNGGQITSSTLGNGTAGNINLRVNRIDVEGISPSLPDGSQLPSSISAASTTNANAGSVNLIANSIYVRNGGQISVSNSGGGNAGNLQVSANRIQLDRGGSLRSEVAAGDRGNITLNTDLLQLRRGSAITTNATGTATGGNINIATNTLAALENSDIAADAMQGQGGNIQINTQGVFLSPDSNITASSQLGLSGTVDISNPNLEEQHIPIVVNNNFVAEAPVIASSCLNRRNGQQGRFVATGNGGLSETPDNILMPYEVEQVRTVGQLQSRRNRELEASNPLRSNYSIQEATGFTVSPDGKVWLVADSRQYKPAVDLICGK</sequence>
<dbReference type="RefSeq" id="WP_190464087.1">
    <property type="nucleotide sequence ID" value="NZ_JACJPW010000019.1"/>
</dbReference>
<keyword evidence="4" id="KW-1185">Reference proteome</keyword>
<evidence type="ECO:0000313" key="3">
    <source>
        <dbReference type="EMBL" id="MBD2181319.1"/>
    </source>
</evidence>
<dbReference type="InterPro" id="IPR012334">
    <property type="entry name" value="Pectin_lyas_fold"/>
</dbReference>
<feature type="chain" id="PRO_5037024995" evidence="1">
    <location>
        <begin position="28"/>
        <end position="893"/>
    </location>
</feature>
<name>A0A926VF27_9CYAN</name>
<keyword evidence="1" id="KW-0732">Signal</keyword>
<dbReference type="NCBIfam" id="TIGR01901">
    <property type="entry name" value="adhes_NPXG"/>
    <property type="match status" value="1"/>
</dbReference>
<proteinExistence type="predicted"/>
<reference evidence="3" key="2">
    <citation type="submission" date="2020-08" db="EMBL/GenBank/DDBJ databases">
        <authorList>
            <person name="Chen M."/>
            <person name="Teng W."/>
            <person name="Zhao L."/>
            <person name="Hu C."/>
            <person name="Zhou Y."/>
            <person name="Han B."/>
            <person name="Song L."/>
            <person name="Shu W."/>
        </authorList>
    </citation>
    <scope>NUCLEOTIDE SEQUENCE</scope>
    <source>
        <strain evidence="3">FACHB-1375</strain>
    </source>
</reference>
<protein>
    <submittedName>
        <fullName evidence="3">S-layer family protein</fullName>
    </submittedName>
</protein>
<dbReference type="Pfam" id="PF05860">
    <property type="entry name" value="TPS"/>
    <property type="match status" value="1"/>
</dbReference>
<accession>A0A926VF27</accession>
<dbReference type="InterPro" id="IPR008638">
    <property type="entry name" value="FhaB/CdiA-like_TPS"/>
</dbReference>
<evidence type="ECO:0000256" key="1">
    <source>
        <dbReference type="SAM" id="SignalP"/>
    </source>
</evidence>
<reference evidence="3" key="1">
    <citation type="journal article" date="2015" name="ISME J.">
        <title>Draft Genome Sequence of Streptomyces incarnatus NRRL8089, which Produces the Nucleoside Antibiotic Sinefungin.</title>
        <authorList>
            <person name="Oshima K."/>
            <person name="Hattori M."/>
            <person name="Shimizu H."/>
            <person name="Fukuda K."/>
            <person name="Nemoto M."/>
            <person name="Inagaki K."/>
            <person name="Tamura T."/>
        </authorList>
    </citation>
    <scope>NUCLEOTIDE SEQUENCE</scope>
    <source>
        <strain evidence="3">FACHB-1375</strain>
    </source>
</reference>
<feature type="signal peptide" evidence="1">
    <location>
        <begin position="1"/>
        <end position="27"/>
    </location>
</feature>
<dbReference type="PROSITE" id="PS51257">
    <property type="entry name" value="PROKAR_LIPOPROTEIN"/>
    <property type="match status" value="1"/>
</dbReference>
<dbReference type="Proteomes" id="UP000641646">
    <property type="component" value="Unassembled WGS sequence"/>
</dbReference>
<dbReference type="SUPFAM" id="SSF51126">
    <property type="entry name" value="Pectin lyase-like"/>
    <property type="match status" value="4"/>
</dbReference>
<comment type="caution">
    <text evidence="3">The sequence shown here is derived from an EMBL/GenBank/DDBJ whole genome shotgun (WGS) entry which is preliminary data.</text>
</comment>
<dbReference type="SMART" id="SM00912">
    <property type="entry name" value="Haemagg_act"/>
    <property type="match status" value="1"/>
</dbReference>
<dbReference type="InterPro" id="IPR011050">
    <property type="entry name" value="Pectin_lyase_fold/virulence"/>
</dbReference>